<dbReference type="Gene3D" id="1.10.443.10">
    <property type="entry name" value="Intergrase catalytic core"/>
    <property type="match status" value="1"/>
</dbReference>
<evidence type="ECO:0000256" key="3">
    <source>
        <dbReference type="ARBA" id="ARBA00022908"/>
    </source>
</evidence>
<dbReference type="SUPFAM" id="SSF56349">
    <property type="entry name" value="DNA breaking-rejoining enzymes"/>
    <property type="match status" value="1"/>
</dbReference>
<evidence type="ECO:0000256" key="5">
    <source>
        <dbReference type="ARBA" id="ARBA00023172"/>
    </source>
</evidence>
<keyword evidence="5" id="KW-0233">DNA recombination</keyword>
<dbReference type="InterPro" id="IPR002104">
    <property type="entry name" value="Integrase_catalytic"/>
</dbReference>
<evidence type="ECO:0000313" key="10">
    <source>
        <dbReference type="Proteomes" id="UP000005396"/>
    </source>
</evidence>
<evidence type="ECO:0000256" key="4">
    <source>
        <dbReference type="ARBA" id="ARBA00023125"/>
    </source>
</evidence>
<dbReference type="PaxDb" id="411902-CLOBOL_02662"/>
<name>A8RQ65_ENTBW</name>
<accession>A8RQ65</accession>
<gene>
    <name evidence="9" type="ORF">CLOBOL_02662</name>
</gene>
<dbReference type="GO" id="GO:0015074">
    <property type="term" value="P:DNA integration"/>
    <property type="evidence" value="ECO:0007669"/>
    <property type="project" value="UniProtKB-KW"/>
</dbReference>
<dbReference type="InterPro" id="IPR050090">
    <property type="entry name" value="Tyrosine_recombinase_XerCD"/>
</dbReference>
<comment type="function">
    <text evidence="1">Site-specific tyrosine recombinase, which acts by catalyzing the cutting and rejoining of the recombining DNA molecules.</text>
</comment>
<dbReference type="Gene3D" id="1.10.150.130">
    <property type="match status" value="1"/>
</dbReference>
<keyword evidence="4 6" id="KW-0238">DNA-binding</keyword>
<dbReference type="InterPro" id="IPR044068">
    <property type="entry name" value="CB"/>
</dbReference>
<dbReference type="GO" id="GO:0006310">
    <property type="term" value="P:DNA recombination"/>
    <property type="evidence" value="ECO:0007669"/>
    <property type="project" value="UniProtKB-KW"/>
</dbReference>
<dbReference type="InterPro" id="IPR004107">
    <property type="entry name" value="Integrase_SAM-like_N"/>
</dbReference>
<comment type="similarity">
    <text evidence="2">Belongs to the 'phage' integrase family.</text>
</comment>
<dbReference type="PANTHER" id="PTHR30349:SF89">
    <property type="entry name" value="INTEGRASE_RECOMBINASE"/>
    <property type="match status" value="1"/>
</dbReference>
<reference evidence="9 10" key="1">
    <citation type="submission" date="2007-08" db="EMBL/GenBank/DDBJ databases">
        <authorList>
            <person name="Fulton L."/>
            <person name="Clifton S."/>
            <person name="Fulton B."/>
            <person name="Xu J."/>
            <person name="Minx P."/>
            <person name="Pepin K.H."/>
            <person name="Johnson M."/>
            <person name="Thiruvilangam P."/>
            <person name="Bhonagiri V."/>
            <person name="Nash W.E."/>
            <person name="Mardis E.R."/>
            <person name="Wilson R.K."/>
        </authorList>
    </citation>
    <scope>NUCLEOTIDE SEQUENCE [LARGE SCALE GENOMIC DNA]</scope>
    <source>
        <strain evidence="10">ATCC BAA-613 / DSM 15670 / CCUG 46953 / JCM 12243 / WAL 16351</strain>
    </source>
</reference>
<dbReference type="Proteomes" id="UP000005396">
    <property type="component" value="Unassembled WGS sequence"/>
</dbReference>
<dbReference type="Pfam" id="PF00589">
    <property type="entry name" value="Phage_integrase"/>
    <property type="match status" value="1"/>
</dbReference>
<evidence type="ECO:0000256" key="1">
    <source>
        <dbReference type="ARBA" id="ARBA00003283"/>
    </source>
</evidence>
<dbReference type="HOGENOM" id="CLU_027562_9_2_9"/>
<protein>
    <recommendedName>
        <fullName evidence="11">Integrase</fullName>
    </recommendedName>
</protein>
<dbReference type="AlphaFoldDB" id="A8RQ65"/>
<dbReference type="InterPro" id="IPR011010">
    <property type="entry name" value="DNA_brk_join_enz"/>
</dbReference>
<feature type="domain" description="Tyr recombinase" evidence="7">
    <location>
        <begin position="145"/>
        <end position="316"/>
    </location>
</feature>
<evidence type="ECO:0000259" key="8">
    <source>
        <dbReference type="PROSITE" id="PS51900"/>
    </source>
</evidence>
<dbReference type="InterPro" id="IPR010998">
    <property type="entry name" value="Integrase_recombinase_N"/>
</dbReference>
<comment type="caution">
    <text evidence="9">The sequence shown here is derived from an EMBL/GenBank/DDBJ whole genome shotgun (WGS) entry which is preliminary data.</text>
</comment>
<dbReference type="eggNOG" id="COG0582">
    <property type="taxonomic scope" value="Bacteria"/>
</dbReference>
<dbReference type="PANTHER" id="PTHR30349">
    <property type="entry name" value="PHAGE INTEGRASE-RELATED"/>
    <property type="match status" value="1"/>
</dbReference>
<keyword evidence="3" id="KW-0229">DNA integration</keyword>
<sequence length="321" mass="38444">MFINRQINETVYLFLRNPELIYLLKNERSKLIMEPMESPNFLEHAELLDENTPHYLNAFHKYLIQHNMSPNTITAYIYSVRHFFTYFGQLNSNNVSLYKVYLLDHYQPQTVNMRIRALNCFLKFQGISDYRIRALRLQQKKYTDYIISQADYEYLKRRLREDEQYTFYFIIRFITATGVRVSELISFQIQDVINGYKDIYSKGNKMRRVYIPTALQEDTLRWLESEFRKNGPLFLSHLKRGISVSGIRSQLKTFAYRYHLDPKVVYPHSFRHRFAKNFIENGGDIAFLSNLLGHTSIETTRIYLRRSSTEQSLIVNQIVDW</sequence>
<dbReference type="GO" id="GO:0003677">
    <property type="term" value="F:DNA binding"/>
    <property type="evidence" value="ECO:0007669"/>
    <property type="project" value="UniProtKB-UniRule"/>
</dbReference>
<evidence type="ECO:0000313" key="9">
    <source>
        <dbReference type="EMBL" id="EDP16962.1"/>
    </source>
</evidence>
<proteinExistence type="inferred from homology"/>
<dbReference type="Pfam" id="PF02899">
    <property type="entry name" value="Phage_int_SAM_1"/>
    <property type="match status" value="1"/>
</dbReference>
<feature type="domain" description="Core-binding (CB)" evidence="8">
    <location>
        <begin position="50"/>
        <end position="126"/>
    </location>
</feature>
<evidence type="ECO:0008006" key="11">
    <source>
        <dbReference type="Google" id="ProtNLM"/>
    </source>
</evidence>
<dbReference type="InterPro" id="IPR013762">
    <property type="entry name" value="Integrase-like_cat_sf"/>
</dbReference>
<dbReference type="PROSITE" id="PS51898">
    <property type="entry name" value="TYR_RECOMBINASE"/>
    <property type="match status" value="1"/>
</dbReference>
<evidence type="ECO:0000259" key="7">
    <source>
        <dbReference type="PROSITE" id="PS51898"/>
    </source>
</evidence>
<dbReference type="EMBL" id="ABCC02000025">
    <property type="protein sequence ID" value="EDP16962.1"/>
    <property type="molecule type" value="Genomic_DNA"/>
</dbReference>
<evidence type="ECO:0000256" key="6">
    <source>
        <dbReference type="PROSITE-ProRule" id="PRU01248"/>
    </source>
</evidence>
<reference evidence="9 10" key="2">
    <citation type="submission" date="2007-09" db="EMBL/GenBank/DDBJ databases">
        <title>Draft genome sequence of Clostridium bolteae (ATCC BAA-613).</title>
        <authorList>
            <person name="Sudarsanam P."/>
            <person name="Ley R."/>
            <person name="Guruge J."/>
            <person name="Turnbaugh P.J."/>
            <person name="Mahowald M."/>
            <person name="Liep D."/>
            <person name="Gordon J."/>
        </authorList>
    </citation>
    <scope>NUCLEOTIDE SEQUENCE [LARGE SCALE GENOMIC DNA]</scope>
    <source>
        <strain evidence="10">ATCC BAA-613 / DSM 15670 / CCUG 46953 / JCM 12243 / WAL 16351</strain>
    </source>
</reference>
<evidence type="ECO:0000256" key="2">
    <source>
        <dbReference type="ARBA" id="ARBA00008857"/>
    </source>
</evidence>
<organism evidence="9 10">
    <name type="scientific">Enterocloster bolteae (strain ATCC BAA-613 / DSM 15670 / CCUG 46953 / JCM 12243 / WAL 16351)</name>
    <name type="common">Clostridium bolteae</name>
    <dbReference type="NCBI Taxonomy" id="411902"/>
    <lineage>
        <taxon>Bacteria</taxon>
        <taxon>Bacillati</taxon>
        <taxon>Bacillota</taxon>
        <taxon>Clostridia</taxon>
        <taxon>Lachnospirales</taxon>
        <taxon>Lachnospiraceae</taxon>
        <taxon>Enterocloster</taxon>
    </lineage>
</organism>
<dbReference type="PROSITE" id="PS51900">
    <property type="entry name" value="CB"/>
    <property type="match status" value="1"/>
</dbReference>